<accession>A0AAW9SAA3</accession>
<evidence type="ECO:0000313" key="3">
    <source>
        <dbReference type="Proteomes" id="UP001403385"/>
    </source>
</evidence>
<dbReference type="Proteomes" id="UP001403385">
    <property type="component" value="Unassembled WGS sequence"/>
</dbReference>
<sequence length="626" mass="70205">MKYDRFLPLGVLILTFFVAHTLSAQITLSPLPRKAPPSKQKAAFNSARLMNEGPVVLTLPFFDDFSWSKGEPDALLWEEGGGTHLSNTLGIRPPSVKAIVFDGADIYGNPYDFSNPQAQGEADHLRSHSFDLSASSPSDNFFISFYWQEEGLGDTPEDDDKLVLRLKDADGNWQEVWSVSGGETTGEAFQLEKVPISNPAFFHDHFQFEFVNSGRLSGSFDNWLLDYILFSNESIDDPNKRLDVAVGEQPTSLLKNYRSMPLAQFRDFEVADSIFTAVQNLSDTFNVISHDCQVVDEYSGDVVADLVTGTIGENSNFSGTSLIEKRERMKLVSLNDLSGLNVGKDSLKLRYTFTIITNESNELIPTIRNDTVRGVTNLHNFYAFDDGTAELGMGVNQRFGKIVARFVLNEPAELTDIDIYFAKLGENLAGQTVNLLVYDHIDFENNTNSKLVLRQAVPFTYSDSLNQYRRIPLSTPVLLSDTIYIGVEQLEENALTIGYDKNSLFGKNIFYNVSSQWVQNDAEELPGSMMIRPVFDSDRITGIDDEPLQQQVNVYPNPARDVIYIHSEIGINEMALVDLSGRIIQRQSYSRQKRLELSLSTLPKGMYLLHLNTQQGQLVKKIVLAK</sequence>
<dbReference type="EMBL" id="JBDKWZ010000008">
    <property type="protein sequence ID" value="MEN7549403.1"/>
    <property type="molecule type" value="Genomic_DNA"/>
</dbReference>
<evidence type="ECO:0000313" key="2">
    <source>
        <dbReference type="EMBL" id="MEN7549403.1"/>
    </source>
</evidence>
<dbReference type="InterPro" id="IPR026444">
    <property type="entry name" value="Secre_tail"/>
</dbReference>
<dbReference type="AlphaFoldDB" id="A0AAW9SAA3"/>
<dbReference type="Pfam" id="PF18962">
    <property type="entry name" value="Por_Secre_tail"/>
    <property type="match status" value="1"/>
</dbReference>
<evidence type="ECO:0000259" key="1">
    <source>
        <dbReference type="Pfam" id="PF18962"/>
    </source>
</evidence>
<dbReference type="RefSeq" id="WP_346822178.1">
    <property type="nucleotide sequence ID" value="NZ_JBDKWZ010000008.1"/>
</dbReference>
<gene>
    <name evidence="2" type="ORF">AAG747_15875</name>
</gene>
<name>A0AAW9SAA3_9BACT</name>
<comment type="caution">
    <text evidence="2">The sequence shown here is derived from an EMBL/GenBank/DDBJ whole genome shotgun (WGS) entry which is preliminary data.</text>
</comment>
<reference evidence="2 3" key="1">
    <citation type="submission" date="2024-04" db="EMBL/GenBank/DDBJ databases">
        <title>Novel genus in family Flammeovirgaceae.</title>
        <authorList>
            <person name="Nguyen T.H."/>
            <person name="Vuong T.Q."/>
            <person name="Le H."/>
            <person name="Kim S.-G."/>
        </authorList>
    </citation>
    <scope>NUCLEOTIDE SEQUENCE [LARGE SCALE GENOMIC DNA]</scope>
    <source>
        <strain evidence="2 3">JCM 23209</strain>
    </source>
</reference>
<dbReference type="NCBIfam" id="TIGR04183">
    <property type="entry name" value="Por_Secre_tail"/>
    <property type="match status" value="1"/>
</dbReference>
<keyword evidence="3" id="KW-1185">Reference proteome</keyword>
<proteinExistence type="predicted"/>
<organism evidence="2 3">
    <name type="scientific">Rapidithrix thailandica</name>
    <dbReference type="NCBI Taxonomy" id="413964"/>
    <lineage>
        <taxon>Bacteria</taxon>
        <taxon>Pseudomonadati</taxon>
        <taxon>Bacteroidota</taxon>
        <taxon>Cytophagia</taxon>
        <taxon>Cytophagales</taxon>
        <taxon>Flammeovirgaceae</taxon>
        <taxon>Rapidithrix</taxon>
    </lineage>
</organism>
<feature type="domain" description="Secretion system C-terminal sorting" evidence="1">
    <location>
        <begin position="554"/>
        <end position="623"/>
    </location>
</feature>
<protein>
    <submittedName>
        <fullName evidence="2">T9SS type A sorting domain-containing protein</fullName>
    </submittedName>
</protein>